<feature type="compositionally biased region" description="Basic and acidic residues" evidence="1">
    <location>
        <begin position="132"/>
        <end position="143"/>
    </location>
</feature>
<reference evidence="2" key="1">
    <citation type="journal article" date="2010" name="PLoS ONE">
        <title>Morphological and genomic characterization of Filobasidiella depauperata: a homothallic sibling species of the pathogenic cryptococcus species complex.</title>
        <authorList>
            <person name="Rodriguez-Carres M."/>
            <person name="Findley K."/>
            <person name="Sun S."/>
            <person name="Dietrich F.S."/>
            <person name="Heitman J."/>
        </authorList>
    </citation>
    <scope>NUCLEOTIDE SEQUENCE</scope>
    <source>
        <strain evidence="2">CBS7855</strain>
    </source>
</reference>
<feature type="region of interest" description="Disordered" evidence="1">
    <location>
        <begin position="71"/>
        <end position="206"/>
    </location>
</feature>
<feature type="compositionally biased region" description="Basic and acidic residues" evidence="1">
    <location>
        <begin position="99"/>
        <end position="119"/>
    </location>
</feature>
<dbReference type="VEuPathDB" id="FungiDB:L203_01859"/>
<evidence type="ECO:0000256" key="1">
    <source>
        <dbReference type="SAM" id="MobiDB-lite"/>
    </source>
</evidence>
<dbReference type="VEuPathDB" id="FungiDB:L204_03772"/>
<evidence type="ECO:0000313" key="2">
    <source>
        <dbReference type="EMBL" id="ACZ80646.1"/>
    </source>
</evidence>
<name>D2JWU3_9TREE</name>
<accession>D2JWU3</accession>
<protein>
    <submittedName>
        <fullName evidence="2">Uncharacterized protein</fullName>
    </submittedName>
</protein>
<organism evidence="2">
    <name type="scientific">Cryptococcus depauperatus</name>
    <dbReference type="NCBI Taxonomy" id="5208"/>
    <lineage>
        <taxon>Eukaryota</taxon>
        <taxon>Fungi</taxon>
        <taxon>Dikarya</taxon>
        <taxon>Basidiomycota</taxon>
        <taxon>Agaricomycotina</taxon>
        <taxon>Tremellomycetes</taxon>
        <taxon>Tremellales</taxon>
        <taxon>Cryptococcaceae</taxon>
        <taxon>Cryptococcus</taxon>
    </lineage>
</organism>
<sequence>MSFRIATRLSTRLAGQRVAATPVFTRRTASSSAGHKAGSDTPWLLGSIVGFGGLTALVLYPSKKTIAEHAVPHSQEKVEISESAPKVEAGKDAVQNSSADRHTASGNPKDIHPNVDRAPDNIPSKKVGKSQKAGEDLKPEAKDGGANASEIAQMQKSGEESKEGESSDSGVQEDKIKESLVQSEMADVPEVAKAAESNNQSPAQKS</sequence>
<proteinExistence type="predicted"/>
<dbReference type="AlphaFoldDB" id="D2JWU3"/>
<feature type="compositionally biased region" description="Polar residues" evidence="1">
    <location>
        <begin position="196"/>
        <end position="206"/>
    </location>
</feature>
<dbReference type="EMBL" id="GU131348">
    <property type="protein sequence ID" value="ACZ80646.1"/>
    <property type="molecule type" value="Genomic_DNA"/>
</dbReference>
<feature type="compositionally biased region" description="Basic and acidic residues" evidence="1">
    <location>
        <begin position="71"/>
        <end position="80"/>
    </location>
</feature>